<keyword evidence="3 6" id="KW-0503">Monooxygenase</keyword>
<dbReference type="PANTHER" id="PTHR24305:SF78">
    <property type="entry name" value="P450, PUTATIVE (EUROFUNG)-RELATED"/>
    <property type="match status" value="1"/>
</dbReference>
<dbReference type="OrthoDB" id="6692864at2759"/>
<keyword evidence="4" id="KW-0479">Metal-binding</keyword>
<dbReference type="AlphaFoldDB" id="A0A5N6Z7P0"/>
<dbReference type="GO" id="GO:0016705">
    <property type="term" value="F:oxidoreductase activity, acting on paired donors, with incorporation or reduction of molecular oxygen"/>
    <property type="evidence" value="ECO:0007669"/>
    <property type="project" value="InterPro"/>
</dbReference>
<protein>
    <submittedName>
        <fullName evidence="6">Monooxygenase</fullName>
    </submittedName>
</protein>
<gene>
    <name evidence="6" type="ORF">BDV28DRAFT_164909</name>
</gene>
<organism evidence="6 7">
    <name type="scientific">Aspergillus coremiiformis</name>
    <dbReference type="NCBI Taxonomy" id="138285"/>
    <lineage>
        <taxon>Eukaryota</taxon>
        <taxon>Fungi</taxon>
        <taxon>Dikarya</taxon>
        <taxon>Ascomycota</taxon>
        <taxon>Pezizomycotina</taxon>
        <taxon>Eurotiomycetes</taxon>
        <taxon>Eurotiomycetidae</taxon>
        <taxon>Eurotiales</taxon>
        <taxon>Aspergillaceae</taxon>
        <taxon>Aspergillus</taxon>
        <taxon>Aspergillus subgen. Circumdati</taxon>
    </lineage>
</organism>
<dbReference type="InterPro" id="IPR050121">
    <property type="entry name" value="Cytochrome_P450_monoxygenase"/>
</dbReference>
<feature type="transmembrane region" description="Helical" evidence="5">
    <location>
        <begin position="50"/>
        <end position="69"/>
    </location>
</feature>
<sequence length="565" mass="64298">MNPSSLLFSGLRVLFEMDLLSVGYSAALLGALLHGTLFRTSFPIEDYLEMFLGLYASTVLSVVFSFLLWTDLSPFQILTRVGLSMTSFNTGMIISIVIYRLFFHRLHRFPGPVVAKLSRFYDACLAAKHIQYNVEIAKLHHTYGDFIRTGPREVCIVRKSAVPLIYGPRSECLKSTWYGQVSTDYKKCSIHMTRNVDDHRKRRKAWDQGFSTRALRTYEPRVKAKADQLVSQIEARLDKPLDITAWSMFLTFDIMGDVGFGKDFHNLTTGIEHPAIKGIHDHMHVLGILSHVPWCLNLLSRIPGATAGYSAFFQWCAEEIESKRKSWDRDQYPQDIVSWLLKAFVDRDISASPSKASLHEDARVVIIAGSETTATTLTSALYYLTKHPAVLIKLQSYLDTALPPGTRHWTYDQIKDITYIDDIINETLRLRPALMTGGYRVTPPQGLQVDEVHIPGDVNVFVPVQLIQMDSRYYKAAEEFIPERWGERREEMRTEEAPFLPFSLGSYGCPGKNLAMLSLRIAISSIAQRYHLIFASSETEETFENGALDTFTTTLPPLQIRFQRR</sequence>
<dbReference type="Proteomes" id="UP000327118">
    <property type="component" value="Unassembled WGS sequence"/>
</dbReference>
<evidence type="ECO:0000256" key="1">
    <source>
        <dbReference type="ARBA" id="ARBA00010617"/>
    </source>
</evidence>
<comment type="cofactor">
    <cofactor evidence="4">
        <name>heme</name>
        <dbReference type="ChEBI" id="CHEBI:30413"/>
    </cofactor>
</comment>
<dbReference type="InterPro" id="IPR036396">
    <property type="entry name" value="Cyt_P450_sf"/>
</dbReference>
<proteinExistence type="inferred from homology"/>
<feature type="binding site" description="axial binding residue" evidence="4">
    <location>
        <position position="509"/>
    </location>
    <ligand>
        <name>heme</name>
        <dbReference type="ChEBI" id="CHEBI:30413"/>
    </ligand>
    <ligandPart>
        <name>Fe</name>
        <dbReference type="ChEBI" id="CHEBI:18248"/>
    </ligandPart>
</feature>
<dbReference type="InterPro" id="IPR001128">
    <property type="entry name" value="Cyt_P450"/>
</dbReference>
<evidence type="ECO:0000256" key="2">
    <source>
        <dbReference type="ARBA" id="ARBA00023002"/>
    </source>
</evidence>
<keyword evidence="4" id="KW-0408">Iron</keyword>
<keyword evidence="4" id="KW-0349">Heme</keyword>
<dbReference type="InterPro" id="IPR002401">
    <property type="entry name" value="Cyt_P450_E_grp-I"/>
</dbReference>
<evidence type="ECO:0000256" key="3">
    <source>
        <dbReference type="ARBA" id="ARBA00023033"/>
    </source>
</evidence>
<dbReference type="Gene3D" id="1.10.630.10">
    <property type="entry name" value="Cytochrome P450"/>
    <property type="match status" value="1"/>
</dbReference>
<dbReference type="Pfam" id="PF00067">
    <property type="entry name" value="p450"/>
    <property type="match status" value="1"/>
</dbReference>
<evidence type="ECO:0000256" key="4">
    <source>
        <dbReference type="PIRSR" id="PIRSR602401-1"/>
    </source>
</evidence>
<dbReference type="PANTHER" id="PTHR24305">
    <property type="entry name" value="CYTOCHROME P450"/>
    <property type="match status" value="1"/>
</dbReference>
<dbReference type="FunFam" id="1.10.630.10:FF:000129">
    <property type="entry name" value="Benzoate 4-monooxygenase cytochrome P450"/>
    <property type="match status" value="1"/>
</dbReference>
<dbReference type="GO" id="GO:0004497">
    <property type="term" value="F:monooxygenase activity"/>
    <property type="evidence" value="ECO:0007669"/>
    <property type="project" value="UniProtKB-KW"/>
</dbReference>
<dbReference type="GO" id="GO:0020037">
    <property type="term" value="F:heme binding"/>
    <property type="evidence" value="ECO:0007669"/>
    <property type="project" value="InterPro"/>
</dbReference>
<keyword evidence="2" id="KW-0560">Oxidoreductase</keyword>
<evidence type="ECO:0000313" key="6">
    <source>
        <dbReference type="EMBL" id="KAE8353448.1"/>
    </source>
</evidence>
<reference evidence="7" key="1">
    <citation type="submission" date="2019-04" db="EMBL/GenBank/DDBJ databases">
        <title>Friends and foes A comparative genomics studyof 23 Aspergillus species from section Flavi.</title>
        <authorList>
            <consortium name="DOE Joint Genome Institute"/>
            <person name="Kjaerbolling I."/>
            <person name="Vesth T."/>
            <person name="Frisvad J.C."/>
            <person name="Nybo J.L."/>
            <person name="Theobald S."/>
            <person name="Kildgaard S."/>
            <person name="Isbrandt T."/>
            <person name="Kuo A."/>
            <person name="Sato A."/>
            <person name="Lyhne E.K."/>
            <person name="Kogle M.E."/>
            <person name="Wiebenga A."/>
            <person name="Kun R.S."/>
            <person name="Lubbers R.J."/>
            <person name="Makela M.R."/>
            <person name="Barry K."/>
            <person name="Chovatia M."/>
            <person name="Clum A."/>
            <person name="Daum C."/>
            <person name="Haridas S."/>
            <person name="He G."/>
            <person name="LaButti K."/>
            <person name="Lipzen A."/>
            <person name="Mondo S."/>
            <person name="Riley R."/>
            <person name="Salamov A."/>
            <person name="Simmons B.A."/>
            <person name="Magnuson J.K."/>
            <person name="Henrissat B."/>
            <person name="Mortensen U.H."/>
            <person name="Larsen T.O."/>
            <person name="Devries R.P."/>
            <person name="Grigoriev I.V."/>
            <person name="Machida M."/>
            <person name="Baker S.E."/>
            <person name="Andersen M.R."/>
        </authorList>
    </citation>
    <scope>NUCLEOTIDE SEQUENCE [LARGE SCALE GENOMIC DNA]</scope>
    <source>
        <strain evidence="7">CBS 553.77</strain>
    </source>
</reference>
<dbReference type="PRINTS" id="PR00463">
    <property type="entry name" value="EP450I"/>
</dbReference>
<dbReference type="GO" id="GO:0005506">
    <property type="term" value="F:iron ion binding"/>
    <property type="evidence" value="ECO:0007669"/>
    <property type="project" value="InterPro"/>
</dbReference>
<accession>A0A5N6Z7P0</accession>
<comment type="similarity">
    <text evidence="1">Belongs to the cytochrome P450 family.</text>
</comment>
<dbReference type="EMBL" id="ML739097">
    <property type="protein sequence ID" value="KAE8353448.1"/>
    <property type="molecule type" value="Genomic_DNA"/>
</dbReference>
<keyword evidence="7" id="KW-1185">Reference proteome</keyword>
<keyword evidence="5" id="KW-1133">Transmembrane helix</keyword>
<feature type="transmembrane region" description="Helical" evidence="5">
    <location>
        <begin position="20"/>
        <end position="38"/>
    </location>
</feature>
<evidence type="ECO:0000313" key="7">
    <source>
        <dbReference type="Proteomes" id="UP000327118"/>
    </source>
</evidence>
<evidence type="ECO:0000256" key="5">
    <source>
        <dbReference type="SAM" id="Phobius"/>
    </source>
</evidence>
<dbReference type="CDD" id="cd11061">
    <property type="entry name" value="CYP67-like"/>
    <property type="match status" value="1"/>
</dbReference>
<keyword evidence="5" id="KW-0472">Membrane</keyword>
<name>A0A5N6Z7P0_9EURO</name>
<dbReference type="PRINTS" id="PR00385">
    <property type="entry name" value="P450"/>
</dbReference>
<keyword evidence="5" id="KW-0812">Transmembrane</keyword>
<feature type="transmembrane region" description="Helical" evidence="5">
    <location>
        <begin position="81"/>
        <end position="102"/>
    </location>
</feature>
<dbReference type="SUPFAM" id="SSF48264">
    <property type="entry name" value="Cytochrome P450"/>
    <property type="match status" value="1"/>
</dbReference>